<evidence type="ECO:0000256" key="4">
    <source>
        <dbReference type="ARBA" id="ARBA00023125"/>
    </source>
</evidence>
<dbReference type="InterPro" id="IPR001471">
    <property type="entry name" value="AP2/ERF_dom"/>
</dbReference>
<dbReference type="PANTHER" id="PTHR31677">
    <property type="entry name" value="AP2 DOMAIN CLASS TRANSCRIPTION FACTOR"/>
    <property type="match status" value="1"/>
</dbReference>
<dbReference type="Pfam" id="PF00847">
    <property type="entry name" value="AP2"/>
    <property type="match status" value="1"/>
</dbReference>
<dbReference type="AlphaFoldDB" id="A0A6J1K7P9"/>
<dbReference type="OrthoDB" id="1902708at2759"/>
<proteinExistence type="predicted"/>
<feature type="region of interest" description="Disordered" evidence="7">
    <location>
        <begin position="252"/>
        <end position="281"/>
    </location>
</feature>
<evidence type="ECO:0000256" key="5">
    <source>
        <dbReference type="ARBA" id="ARBA00023163"/>
    </source>
</evidence>
<comment type="subcellular location">
    <subcellularLocation>
        <location evidence="1">Nucleus</location>
    </subcellularLocation>
</comment>
<dbReference type="RefSeq" id="XP_022996770.1">
    <property type="nucleotide sequence ID" value="XM_023141002.1"/>
</dbReference>
<keyword evidence="4" id="KW-0238">DNA-binding</keyword>
<dbReference type="InterPro" id="IPR016177">
    <property type="entry name" value="DNA-bd_dom_sf"/>
</dbReference>
<keyword evidence="2" id="KW-0936">Ethylene signaling pathway</keyword>
<evidence type="ECO:0000256" key="7">
    <source>
        <dbReference type="SAM" id="MobiDB-lite"/>
    </source>
</evidence>
<evidence type="ECO:0000256" key="2">
    <source>
        <dbReference type="ARBA" id="ARBA00022745"/>
    </source>
</evidence>
<keyword evidence="6" id="KW-0539">Nucleus</keyword>
<keyword evidence="9" id="KW-1185">Reference proteome</keyword>
<name>A0A6J1K7P9_CUCMA</name>
<protein>
    <submittedName>
        <fullName evidence="10">Ethylene-responsive transcription factor ESR2-like</fullName>
    </submittedName>
</protein>
<dbReference type="GO" id="GO:0003700">
    <property type="term" value="F:DNA-binding transcription factor activity"/>
    <property type="evidence" value="ECO:0007669"/>
    <property type="project" value="InterPro"/>
</dbReference>
<reference evidence="10" key="1">
    <citation type="submission" date="2025-08" db="UniProtKB">
        <authorList>
            <consortium name="RefSeq"/>
        </authorList>
    </citation>
    <scope>IDENTIFICATION</scope>
    <source>
        <tissue evidence="10">Young leaves</tissue>
    </source>
</reference>
<organism evidence="9 10">
    <name type="scientific">Cucurbita maxima</name>
    <name type="common">Pumpkin</name>
    <name type="synonym">Winter squash</name>
    <dbReference type="NCBI Taxonomy" id="3661"/>
    <lineage>
        <taxon>Eukaryota</taxon>
        <taxon>Viridiplantae</taxon>
        <taxon>Streptophyta</taxon>
        <taxon>Embryophyta</taxon>
        <taxon>Tracheophyta</taxon>
        <taxon>Spermatophyta</taxon>
        <taxon>Magnoliopsida</taxon>
        <taxon>eudicotyledons</taxon>
        <taxon>Gunneridae</taxon>
        <taxon>Pentapetalae</taxon>
        <taxon>rosids</taxon>
        <taxon>fabids</taxon>
        <taxon>Cucurbitales</taxon>
        <taxon>Cucurbitaceae</taxon>
        <taxon>Cucurbiteae</taxon>
        <taxon>Cucurbita</taxon>
    </lineage>
</organism>
<dbReference type="SMART" id="SM00380">
    <property type="entry name" value="AP2"/>
    <property type="match status" value="1"/>
</dbReference>
<feature type="domain" description="AP2/ERF" evidence="8">
    <location>
        <begin position="58"/>
        <end position="115"/>
    </location>
</feature>
<feature type="compositionally biased region" description="Low complexity" evidence="7">
    <location>
        <begin position="9"/>
        <end position="19"/>
    </location>
</feature>
<dbReference type="PANTHER" id="PTHR31677:SF146">
    <property type="entry name" value="ETHYLENE-RESPONSIVE TRANSCRIPTION FACTOR ESR2"/>
    <property type="match status" value="1"/>
</dbReference>
<dbReference type="InterPro" id="IPR036955">
    <property type="entry name" value="AP2/ERF_dom_sf"/>
</dbReference>
<feature type="region of interest" description="Disordered" evidence="7">
    <location>
        <begin position="1"/>
        <end position="23"/>
    </location>
</feature>
<evidence type="ECO:0000259" key="8">
    <source>
        <dbReference type="PROSITE" id="PS51032"/>
    </source>
</evidence>
<dbReference type="SUPFAM" id="SSF54171">
    <property type="entry name" value="DNA-binding domain"/>
    <property type="match status" value="1"/>
</dbReference>
<dbReference type="Gene3D" id="3.30.730.10">
    <property type="entry name" value="AP2/ERF domain"/>
    <property type="match status" value="1"/>
</dbReference>
<dbReference type="PRINTS" id="PR00367">
    <property type="entry name" value="ETHRSPELEMNT"/>
</dbReference>
<dbReference type="KEGG" id="cmax:111491904"/>
<sequence length="334" mass="37152">MEDSFRRVNTSTNNTNTNNPFLDYQIKSNTTTTTAAPTSATGLKRTLRDHNSTTATMRYRGVRRRPWGRYAAEIRDPQSKERRWLGTFDTAEEAARAYDCAARSMRGLKARTNFVYPSSPPPHSVSDEYVIPRFNFPKQSHPGLPRVNASNWPMFSTPSRGAEFLWSGAQRINTASPTLDMLLLRDFLNFPSANASNPKPPSLVNNTAATKIAASPPPDHSVQQQNYYSSQFLPKDSPDSGLLEEIIHGFFPKSENSNSNPHDQSDPAADELNSQHSPSFTTDLDLLDYPDCSIQGEFNEGGERAFGNPENVVVDDIFQCPEVLNAFAAKLENA</sequence>
<gene>
    <name evidence="10" type="primary">LOC111491904</name>
</gene>
<evidence type="ECO:0000256" key="3">
    <source>
        <dbReference type="ARBA" id="ARBA00023015"/>
    </source>
</evidence>
<dbReference type="GO" id="GO:0005634">
    <property type="term" value="C:nucleus"/>
    <property type="evidence" value="ECO:0007669"/>
    <property type="project" value="UniProtKB-SubCell"/>
</dbReference>
<dbReference type="GO" id="GO:0009873">
    <property type="term" value="P:ethylene-activated signaling pathway"/>
    <property type="evidence" value="ECO:0007669"/>
    <property type="project" value="UniProtKB-KW"/>
</dbReference>
<dbReference type="PROSITE" id="PS51032">
    <property type="entry name" value="AP2_ERF"/>
    <property type="match status" value="1"/>
</dbReference>
<evidence type="ECO:0000256" key="6">
    <source>
        <dbReference type="ARBA" id="ARBA00023242"/>
    </source>
</evidence>
<dbReference type="Proteomes" id="UP000504608">
    <property type="component" value="Unplaced"/>
</dbReference>
<keyword evidence="5" id="KW-0804">Transcription</keyword>
<dbReference type="GeneID" id="111491904"/>
<dbReference type="FunFam" id="3.30.730.10:FF:000001">
    <property type="entry name" value="Ethylene-responsive transcription factor 2"/>
    <property type="match status" value="1"/>
</dbReference>
<dbReference type="GO" id="GO:0003677">
    <property type="term" value="F:DNA binding"/>
    <property type="evidence" value="ECO:0007669"/>
    <property type="project" value="UniProtKB-KW"/>
</dbReference>
<dbReference type="CDD" id="cd00018">
    <property type="entry name" value="AP2"/>
    <property type="match status" value="1"/>
</dbReference>
<evidence type="ECO:0000313" key="9">
    <source>
        <dbReference type="Proteomes" id="UP000504608"/>
    </source>
</evidence>
<evidence type="ECO:0000256" key="1">
    <source>
        <dbReference type="ARBA" id="ARBA00004123"/>
    </source>
</evidence>
<accession>A0A6J1K7P9</accession>
<evidence type="ECO:0000313" key="10">
    <source>
        <dbReference type="RefSeq" id="XP_022996770.1"/>
    </source>
</evidence>
<keyword evidence="3" id="KW-0805">Transcription regulation</keyword>
<feature type="compositionally biased region" description="Polar residues" evidence="7">
    <location>
        <begin position="272"/>
        <end position="281"/>
    </location>
</feature>